<dbReference type="EMBL" id="HAEG01000076">
    <property type="protein sequence ID" value="SBR63280.1"/>
    <property type="molecule type" value="Transcribed_RNA"/>
</dbReference>
<dbReference type="GO" id="GO:0007229">
    <property type="term" value="P:integrin-mediated signaling pathway"/>
    <property type="evidence" value="ECO:0007669"/>
    <property type="project" value="UniProtKB-KW"/>
</dbReference>
<reference evidence="1" key="2">
    <citation type="submission" date="2016-06" db="EMBL/GenBank/DDBJ databases">
        <title>The genome of a short-lived fish provides insights into sex chromosome evolution and the genetic control of aging.</title>
        <authorList>
            <person name="Reichwald K."/>
            <person name="Felder M."/>
            <person name="Petzold A."/>
            <person name="Koch P."/>
            <person name="Groth M."/>
            <person name="Platzer M."/>
        </authorList>
    </citation>
    <scope>NUCLEOTIDE SEQUENCE</scope>
    <source>
        <tissue evidence="1">Brain</tissue>
    </source>
</reference>
<accession>A0A1A8N2E2</accession>
<organism evidence="1">
    <name type="scientific">Nothobranchius pienaari</name>
    <dbReference type="NCBI Taxonomy" id="704102"/>
    <lineage>
        <taxon>Eukaryota</taxon>
        <taxon>Metazoa</taxon>
        <taxon>Chordata</taxon>
        <taxon>Craniata</taxon>
        <taxon>Vertebrata</taxon>
        <taxon>Euteleostomi</taxon>
        <taxon>Actinopterygii</taxon>
        <taxon>Neopterygii</taxon>
        <taxon>Teleostei</taxon>
        <taxon>Neoteleostei</taxon>
        <taxon>Acanthomorphata</taxon>
        <taxon>Ovalentaria</taxon>
        <taxon>Atherinomorphae</taxon>
        <taxon>Cyprinodontiformes</taxon>
        <taxon>Nothobranchiidae</taxon>
        <taxon>Nothobranchius</taxon>
    </lineage>
</organism>
<protein>
    <submittedName>
        <fullName evidence="1">Integrin, alpha 3a</fullName>
    </submittedName>
</protein>
<reference evidence="1" key="1">
    <citation type="submission" date="2016-05" db="EMBL/GenBank/DDBJ databases">
        <authorList>
            <person name="Lavstsen T."/>
            <person name="Jespersen J.S."/>
        </authorList>
    </citation>
    <scope>NUCLEOTIDE SEQUENCE</scope>
    <source>
        <tissue evidence="1">Brain</tissue>
    </source>
</reference>
<name>A0A1A8N2E2_9TELE</name>
<gene>
    <name evidence="1" type="primary">ITGA3A</name>
</gene>
<proteinExistence type="predicted"/>
<keyword evidence="1" id="KW-0401">Integrin</keyword>
<sequence>PAEDYGKEKAAAAACKRWLSDPGSSVLITESLGHLLNKNIPRCVVPMEMYPKLF</sequence>
<feature type="non-terminal residue" evidence="1">
    <location>
        <position position="1"/>
    </location>
</feature>
<evidence type="ECO:0000313" key="1">
    <source>
        <dbReference type="EMBL" id="SBR63280.1"/>
    </source>
</evidence>
<dbReference type="AlphaFoldDB" id="A0A1A8N2E2"/>